<reference evidence="1 2" key="1">
    <citation type="journal article" date="2009" name="Stand. Genomic Sci.">
        <title>Complete genome sequence of Pirellula staleyi type strain (ATCC 27377).</title>
        <authorList>
            <person name="Clum A."/>
            <person name="Tindall B.J."/>
            <person name="Sikorski J."/>
            <person name="Ivanova N."/>
            <person name="Mavrommatis K."/>
            <person name="Lucas S."/>
            <person name="Glavina del Rio T."/>
            <person name="Nolan M."/>
            <person name="Chen F."/>
            <person name="Tice H."/>
            <person name="Pitluck S."/>
            <person name="Cheng J.F."/>
            <person name="Chertkov O."/>
            <person name="Brettin T."/>
            <person name="Han C."/>
            <person name="Detter J.C."/>
            <person name="Kuske C."/>
            <person name="Bruce D."/>
            <person name="Goodwin L."/>
            <person name="Ovchinikova G."/>
            <person name="Pati A."/>
            <person name="Mikhailova N."/>
            <person name="Chen A."/>
            <person name="Palaniappan K."/>
            <person name="Land M."/>
            <person name="Hauser L."/>
            <person name="Chang Y.J."/>
            <person name="Jeffries C.D."/>
            <person name="Chain P."/>
            <person name="Rohde M."/>
            <person name="Goker M."/>
            <person name="Bristow J."/>
            <person name="Eisen J.A."/>
            <person name="Markowitz V."/>
            <person name="Hugenholtz P."/>
            <person name="Kyrpides N.C."/>
            <person name="Klenk H.P."/>
            <person name="Lapidus A."/>
        </authorList>
    </citation>
    <scope>NUCLEOTIDE SEQUENCE [LARGE SCALE GENOMIC DNA]</scope>
    <source>
        <strain evidence="2">ATCC 27377 / DSM 6068 / ICPB 4128</strain>
    </source>
</reference>
<dbReference type="eggNOG" id="COG3387">
    <property type="taxonomic scope" value="Bacteria"/>
</dbReference>
<dbReference type="InterPro" id="IPR008928">
    <property type="entry name" value="6-hairpin_glycosidase_sf"/>
</dbReference>
<evidence type="ECO:0000313" key="1">
    <source>
        <dbReference type="EMBL" id="ADB15282.1"/>
    </source>
</evidence>
<proteinExistence type="predicted"/>
<dbReference type="HOGENOM" id="CLU_480487_0_0_0"/>
<gene>
    <name evidence="1" type="ordered locus">Psta_0595</name>
</gene>
<organism evidence="1 2">
    <name type="scientific">Pirellula staleyi (strain ATCC 27377 / DSM 6068 / ICPB 4128)</name>
    <name type="common">Pirella staleyi</name>
    <dbReference type="NCBI Taxonomy" id="530564"/>
    <lineage>
        <taxon>Bacteria</taxon>
        <taxon>Pseudomonadati</taxon>
        <taxon>Planctomycetota</taxon>
        <taxon>Planctomycetia</taxon>
        <taxon>Pirellulales</taxon>
        <taxon>Pirellulaceae</taxon>
        <taxon>Pirellula</taxon>
    </lineage>
</organism>
<dbReference type="KEGG" id="psl:Psta_0595"/>
<keyword evidence="2" id="KW-1185">Reference proteome</keyword>
<evidence type="ECO:0000313" key="2">
    <source>
        <dbReference type="Proteomes" id="UP000001887"/>
    </source>
</evidence>
<protein>
    <recommendedName>
        <fullName evidence="3">GH15-like domain-containing protein</fullName>
    </recommendedName>
</protein>
<dbReference type="Proteomes" id="UP000001887">
    <property type="component" value="Chromosome"/>
</dbReference>
<evidence type="ECO:0008006" key="3">
    <source>
        <dbReference type="Google" id="ProtNLM"/>
    </source>
</evidence>
<dbReference type="EMBL" id="CP001848">
    <property type="protein sequence ID" value="ADB15282.1"/>
    <property type="molecule type" value="Genomic_DNA"/>
</dbReference>
<dbReference type="GO" id="GO:0005975">
    <property type="term" value="P:carbohydrate metabolic process"/>
    <property type="evidence" value="ECO:0007669"/>
    <property type="project" value="InterPro"/>
</dbReference>
<dbReference type="OrthoDB" id="5605254at2"/>
<dbReference type="SUPFAM" id="SSF48208">
    <property type="entry name" value="Six-hairpin glycosidases"/>
    <property type="match status" value="1"/>
</dbReference>
<dbReference type="AlphaFoldDB" id="D2R4D4"/>
<sequence length="567" mass="62550">MADQVITDLDTLRLLDKTLLDDLWEKTAGARAWQRGNARSAALQQLLAPITTPTDSTLAAQVSSAIDRPLLGQICELLEASGSFKIRLERHTLRSEGPDEVKILVPRAAITPMWPMGTNVWIRDLAKIASRLMSAASSGIPQAAVWRQDGLELLMSGVALLSTPAQLRRFENIVKHEGDPHLLHADLWPHIFLNIDSNLLGETDESWSHKQDAWQMLLVYVLDALAAGHVKETSLTASERKLLGLIVPFLAKTEYWRHETSGSWEELPAVRTSVIVWDVAVLDRIATAVQEGRLSFLHEDFAKYQAFLPAPLTGTSLASCCQLLAEAGAKQLLELLPHESPGYASDDPRYRDADAAATYHLLLDAPQMVARYAPAPADWLAGIQQQIVAGLLSLQDPVTRGIRRYRGDSYQGHNYFTHETVARLEAICGGPSGDASGLEAFKLRASVIKPGYEAAWCHPLWQLVGYAARESSRTQAPEAILLRNELLLQGLGALTGDNEWTTEKTAEGILRNIPIEPLRFTEAWLAVEHAGEIRYIPSPHTPLQWCVAEAMNAFSLVWQSMSLDAAK</sequence>
<accession>D2R4D4</accession>
<name>D2R4D4_PIRSD</name>